<dbReference type="NCBIfam" id="TIGR01051">
    <property type="entry name" value="topA_bact"/>
    <property type="match status" value="1"/>
</dbReference>
<dbReference type="SUPFAM" id="SSF56712">
    <property type="entry name" value="Prokaryotic type I DNA topoisomerase"/>
    <property type="match status" value="1"/>
</dbReference>
<evidence type="ECO:0000313" key="15">
    <source>
        <dbReference type="Proteomes" id="UP000177649"/>
    </source>
</evidence>
<evidence type="ECO:0000259" key="12">
    <source>
        <dbReference type="PROSITE" id="PS50880"/>
    </source>
</evidence>
<comment type="subunit">
    <text evidence="10">Monomer.</text>
</comment>
<dbReference type="GO" id="GO:0003677">
    <property type="term" value="F:DNA binding"/>
    <property type="evidence" value="ECO:0007669"/>
    <property type="project" value="UniProtKB-KW"/>
</dbReference>
<dbReference type="InterPro" id="IPR013825">
    <property type="entry name" value="Topo_IA_cen_sub2"/>
</dbReference>
<dbReference type="InterPro" id="IPR005733">
    <property type="entry name" value="TopoI_bac-type"/>
</dbReference>
<comment type="catalytic activity">
    <reaction evidence="1 10">
        <text>ATP-independent breakage of single-stranded DNA, followed by passage and rejoining.</text>
        <dbReference type="EC" id="5.6.2.1"/>
    </reaction>
</comment>
<dbReference type="EMBL" id="MHTA01000007">
    <property type="protein sequence ID" value="OHA54612.1"/>
    <property type="molecule type" value="Genomic_DNA"/>
</dbReference>
<dbReference type="PROSITE" id="PS00396">
    <property type="entry name" value="TOPO_IA_1"/>
    <property type="match status" value="1"/>
</dbReference>
<dbReference type="InterPro" id="IPR028612">
    <property type="entry name" value="Topoisom_1_IA"/>
</dbReference>
<dbReference type="Proteomes" id="UP000177649">
    <property type="component" value="Unassembled WGS sequence"/>
</dbReference>
<dbReference type="InterPro" id="IPR034149">
    <property type="entry name" value="TOPRIM_TopoI"/>
</dbReference>
<dbReference type="InterPro" id="IPR000380">
    <property type="entry name" value="Topo_IA"/>
</dbReference>
<dbReference type="InterPro" id="IPR023406">
    <property type="entry name" value="Topo_IA_AS"/>
</dbReference>
<feature type="site" description="Interaction with DNA" evidence="10">
    <location>
        <position position="158"/>
    </location>
</feature>
<comment type="similarity">
    <text evidence="2 10">Belongs to the type IA topoisomerase family.</text>
</comment>
<dbReference type="PRINTS" id="PR00417">
    <property type="entry name" value="PRTPISMRASEI"/>
</dbReference>
<dbReference type="Gene3D" id="2.70.20.10">
    <property type="entry name" value="Topoisomerase I, domain 3"/>
    <property type="match status" value="1"/>
</dbReference>
<feature type="region of interest" description="Interaction with DNA" evidence="10">
    <location>
        <begin position="173"/>
        <end position="178"/>
    </location>
</feature>
<sequence length="679" mass="77259">MTTATKTKNKKLMEMKLVIVESPTKARTISGFLGDEYQIESSYGHVRDLPKSKLGIDTANNFEPSYIIPVKARKRVNELKKLAAKATEIILASDEDREGEAIAWHIANILDVKDAKRIVFHEITKTAINEALANPRKIEMNLVDAQQARRILDRLVGYELSPFLWRKFFRGLSAGRVQSVAVRLIADREKEIQAFQPQEYWSVEAELLTISNLKSQISNPFTAYLYKKDGKVLDKLEIKNKEESDRMLKDLGGAEYKVAEVESKEARRLPGAPFTTSSLQQESSNKLGYSAKQTMMLAQQLYEAGYISYMRTDSVNLSQDSLSAAKTFIDSNFGKNYSLSEPRRFKNKAKGAQEAHEAIRPTIPSRTPDSMKDSLDAKQYKIYDLIWRRFIACQMQPAVFDSTTADISANNFIFRANGSTLKFDGWLKIYPSKFTENILPPLAENEILNLKELKPEQHFTEPPPRYNEASLIKAMEEHGIGRPSTYAPTIATIQTRNYVAKNEQRRFVPTETGNMVNDILVAHFPQIVDINFTAKMEEDLDRIAEGQVKWVPVIKEFYEPFHENLLKKETEVEKKNMEEKTDEVCPNCGKPMVIKQGRFGKFMACSGFPECKTAKPIKNPAKEIGMECPKCAEFSPEDIGDVVMKKTRKGGVFYGCSRYPKCDYASWKNPRENNAERKT</sequence>
<dbReference type="Gene3D" id="1.10.290.10">
    <property type="entry name" value="Topoisomerase I, domain 4"/>
    <property type="match status" value="1"/>
</dbReference>
<dbReference type="Pfam" id="PF01396">
    <property type="entry name" value="Zn_ribbon_Top1"/>
    <property type="match status" value="2"/>
</dbReference>
<dbReference type="SMART" id="SM00437">
    <property type="entry name" value="TOP1Ac"/>
    <property type="match status" value="1"/>
</dbReference>
<evidence type="ECO:0000256" key="3">
    <source>
        <dbReference type="ARBA" id="ARBA00022723"/>
    </source>
</evidence>
<accession>A0A1G2Q443</accession>
<dbReference type="Pfam" id="PF01131">
    <property type="entry name" value="Topoisom_bac"/>
    <property type="match status" value="1"/>
</dbReference>
<keyword evidence="8 10" id="KW-0238">DNA-binding</keyword>
<dbReference type="Gene3D" id="3.40.50.140">
    <property type="match status" value="1"/>
</dbReference>
<dbReference type="EC" id="5.6.2.1" evidence="10"/>
<gene>
    <name evidence="10" type="primary">topA</name>
    <name evidence="14" type="ORF">A2Z62_00480</name>
</gene>
<evidence type="ECO:0000313" key="14">
    <source>
        <dbReference type="EMBL" id="OHA54612.1"/>
    </source>
</evidence>
<comment type="function">
    <text evidence="10">Releases the supercoiling and torsional tension of DNA, which is introduced during the DNA replication and transcription, by transiently cleaving and rejoining one strand of the DNA duplex. Introduces a single-strand break via transesterification at a target site in duplex DNA. The scissile phosphodiester is attacked by the catalytic tyrosine of the enzyme, resulting in the formation of a DNA-(5'-phosphotyrosyl)-enzyme intermediate and the expulsion of a 3'-OH DNA strand. The free DNA strand then undergoes passage around the unbroken strand, thus removing DNA supercoils. Finally, in the religation step, the DNA 3'-OH attacks the covalent intermediate to expel the active-site tyrosine and restore the DNA phosphodiester backbone.</text>
</comment>
<evidence type="ECO:0000256" key="7">
    <source>
        <dbReference type="ARBA" id="ARBA00023029"/>
    </source>
</evidence>
<feature type="site" description="Interaction with DNA" evidence="10">
    <location>
        <position position="149"/>
    </location>
</feature>
<organism evidence="14 15">
    <name type="scientific">Candidatus Terrybacteria bacterium RIFCSPLOWO2_02_42_20</name>
    <dbReference type="NCBI Taxonomy" id="1802370"/>
    <lineage>
        <taxon>Bacteria</taxon>
        <taxon>Candidatus Terryibacteriota</taxon>
    </lineage>
</organism>
<evidence type="ECO:0000256" key="5">
    <source>
        <dbReference type="ARBA" id="ARBA00022833"/>
    </source>
</evidence>
<keyword evidence="9 10" id="KW-0413">Isomerase</keyword>
<feature type="site" description="Interaction with DNA" evidence="10">
    <location>
        <position position="150"/>
    </location>
</feature>
<dbReference type="STRING" id="1802370.A2Z62_00480"/>
<keyword evidence="6" id="KW-0460">Magnesium</keyword>
<dbReference type="InterPro" id="IPR013498">
    <property type="entry name" value="Topo_IA_Znf"/>
</dbReference>
<keyword evidence="4" id="KW-0863">Zinc-finger</keyword>
<keyword evidence="5" id="KW-0862">Zinc</keyword>
<feature type="site" description="Interaction with DNA" evidence="10">
    <location>
        <position position="45"/>
    </location>
</feature>
<evidence type="ECO:0000256" key="6">
    <source>
        <dbReference type="ARBA" id="ARBA00022842"/>
    </source>
</evidence>
<name>A0A1G2Q443_9BACT</name>
<comment type="caution">
    <text evidence="14">The sequence shown here is derived from an EMBL/GenBank/DDBJ whole genome shotgun (WGS) entry which is preliminary data.</text>
</comment>
<feature type="active site" description="O-(5'-phospho-DNA)-tyrosine intermediate" evidence="10">
    <location>
        <position position="309"/>
    </location>
</feature>
<feature type="site" description="Interaction with DNA" evidence="10">
    <location>
        <position position="311"/>
    </location>
</feature>
<dbReference type="AlphaFoldDB" id="A0A1G2Q443"/>
<feature type="site" description="Interaction with DNA" evidence="10">
    <location>
        <position position="165"/>
    </location>
</feature>
<evidence type="ECO:0000256" key="8">
    <source>
        <dbReference type="ARBA" id="ARBA00023125"/>
    </source>
</evidence>
<feature type="domain" description="Toprim" evidence="12">
    <location>
        <begin position="15"/>
        <end position="124"/>
    </location>
</feature>
<dbReference type="InterPro" id="IPR013824">
    <property type="entry name" value="Topo_IA_cen_sub1"/>
</dbReference>
<evidence type="ECO:0000259" key="13">
    <source>
        <dbReference type="PROSITE" id="PS52039"/>
    </source>
</evidence>
<dbReference type="CDD" id="cd00186">
    <property type="entry name" value="TOP1Ac"/>
    <property type="match status" value="1"/>
</dbReference>
<keyword evidence="7 10" id="KW-0799">Topoisomerase</keyword>
<dbReference type="PANTHER" id="PTHR42785">
    <property type="entry name" value="DNA TOPOISOMERASE, TYPE IA, CORE"/>
    <property type="match status" value="1"/>
</dbReference>
<dbReference type="InterPro" id="IPR003602">
    <property type="entry name" value="Topo_IA_DNA-bd_dom"/>
</dbReference>
<evidence type="ECO:0000256" key="2">
    <source>
        <dbReference type="ARBA" id="ARBA00009446"/>
    </source>
</evidence>
<protein>
    <recommendedName>
        <fullName evidence="10">DNA topoisomerase 1</fullName>
        <ecNumber evidence="10">5.6.2.1</ecNumber>
    </recommendedName>
    <alternativeName>
        <fullName evidence="10">DNA topoisomerase I</fullName>
    </alternativeName>
</protein>
<evidence type="ECO:0000256" key="9">
    <source>
        <dbReference type="ARBA" id="ARBA00023235"/>
    </source>
</evidence>
<feature type="site" description="Interaction with DNA" evidence="10">
    <location>
        <position position="153"/>
    </location>
</feature>
<dbReference type="SMART" id="SM00493">
    <property type="entry name" value="TOPRIM"/>
    <property type="match status" value="1"/>
</dbReference>
<proteinExistence type="inferred from homology"/>
<dbReference type="GO" id="GO:0003917">
    <property type="term" value="F:DNA topoisomerase type I (single strand cut, ATP-independent) activity"/>
    <property type="evidence" value="ECO:0007669"/>
    <property type="project" value="UniProtKB-UniRule"/>
</dbReference>
<feature type="region of interest" description="Disordered" evidence="11">
    <location>
        <begin position="350"/>
        <end position="372"/>
    </location>
</feature>
<evidence type="ECO:0000256" key="10">
    <source>
        <dbReference type="HAMAP-Rule" id="MF_00952"/>
    </source>
</evidence>
<dbReference type="GO" id="GO:0005694">
    <property type="term" value="C:chromosome"/>
    <property type="evidence" value="ECO:0007669"/>
    <property type="project" value="InterPro"/>
</dbReference>
<dbReference type="InterPro" id="IPR003601">
    <property type="entry name" value="Topo_IA_2"/>
</dbReference>
<dbReference type="CDD" id="cd03363">
    <property type="entry name" value="TOPRIM_TopoIA_TopoI"/>
    <property type="match status" value="1"/>
</dbReference>
<dbReference type="Gene3D" id="1.10.460.10">
    <property type="entry name" value="Topoisomerase I, domain 2"/>
    <property type="match status" value="1"/>
</dbReference>
<dbReference type="GO" id="GO:0006265">
    <property type="term" value="P:DNA topological change"/>
    <property type="evidence" value="ECO:0007669"/>
    <property type="project" value="UniProtKB-UniRule"/>
</dbReference>
<evidence type="ECO:0000256" key="11">
    <source>
        <dbReference type="SAM" id="MobiDB-lite"/>
    </source>
</evidence>
<dbReference type="PROSITE" id="PS52039">
    <property type="entry name" value="TOPO_IA_2"/>
    <property type="match status" value="1"/>
</dbReference>
<dbReference type="InterPro" id="IPR023405">
    <property type="entry name" value="Topo_IA_core_domain"/>
</dbReference>
<dbReference type="InterPro" id="IPR013497">
    <property type="entry name" value="Topo_IA_cen"/>
</dbReference>
<dbReference type="SUPFAM" id="SSF57783">
    <property type="entry name" value="Zinc beta-ribbon"/>
    <property type="match status" value="1"/>
</dbReference>
<keyword evidence="3" id="KW-0479">Metal-binding</keyword>
<feature type="domain" description="Topo IA-type catalytic" evidence="13">
    <location>
        <begin position="139"/>
        <end position="566"/>
    </location>
</feature>
<dbReference type="PROSITE" id="PS50880">
    <property type="entry name" value="TOPRIM"/>
    <property type="match status" value="1"/>
</dbReference>
<dbReference type="InterPro" id="IPR006171">
    <property type="entry name" value="TOPRIM_dom"/>
</dbReference>
<reference evidence="14 15" key="1">
    <citation type="journal article" date="2016" name="Nat. Commun.">
        <title>Thousands of microbial genomes shed light on interconnected biogeochemical processes in an aquifer system.</title>
        <authorList>
            <person name="Anantharaman K."/>
            <person name="Brown C.T."/>
            <person name="Hug L.A."/>
            <person name="Sharon I."/>
            <person name="Castelle C.J."/>
            <person name="Probst A.J."/>
            <person name="Thomas B.C."/>
            <person name="Singh A."/>
            <person name="Wilkins M.J."/>
            <person name="Karaoz U."/>
            <person name="Brodie E.L."/>
            <person name="Williams K.H."/>
            <person name="Hubbard S.S."/>
            <person name="Banfield J.F."/>
        </authorList>
    </citation>
    <scope>NUCLEOTIDE SEQUENCE [LARGE SCALE GENOMIC DNA]</scope>
</reference>
<dbReference type="Gene3D" id="3.30.65.10">
    <property type="entry name" value="Bacterial Topoisomerase I, domain 1"/>
    <property type="match status" value="2"/>
</dbReference>
<dbReference type="PANTHER" id="PTHR42785:SF1">
    <property type="entry name" value="DNA TOPOISOMERASE"/>
    <property type="match status" value="1"/>
</dbReference>
<dbReference type="GO" id="GO:0008270">
    <property type="term" value="F:zinc ion binding"/>
    <property type="evidence" value="ECO:0007669"/>
    <property type="project" value="UniProtKB-KW"/>
</dbReference>
<dbReference type="Pfam" id="PF01751">
    <property type="entry name" value="Toprim"/>
    <property type="match status" value="1"/>
</dbReference>
<dbReference type="HAMAP" id="MF_00952">
    <property type="entry name" value="Topoisom_1_prok"/>
    <property type="match status" value="1"/>
</dbReference>
<dbReference type="InterPro" id="IPR013826">
    <property type="entry name" value="Topo_IA_cen_sub3"/>
</dbReference>
<dbReference type="SMART" id="SM00436">
    <property type="entry name" value="TOP1Bc"/>
    <property type="match status" value="1"/>
</dbReference>
<evidence type="ECO:0000256" key="4">
    <source>
        <dbReference type="ARBA" id="ARBA00022771"/>
    </source>
</evidence>
<evidence type="ECO:0000256" key="1">
    <source>
        <dbReference type="ARBA" id="ARBA00000213"/>
    </source>
</evidence>
<feature type="site" description="Interaction with DNA" evidence="10">
    <location>
        <position position="496"/>
    </location>
</feature>